<evidence type="ECO:0000313" key="1">
    <source>
        <dbReference type="EMBL" id="EEG94315.1"/>
    </source>
</evidence>
<evidence type="ECO:0000313" key="2">
    <source>
        <dbReference type="Proteomes" id="UP000003561"/>
    </source>
</evidence>
<reference evidence="1 2" key="1">
    <citation type="submission" date="2009-02" db="EMBL/GenBank/DDBJ databases">
        <authorList>
            <person name="Fulton L."/>
            <person name="Clifton S."/>
            <person name="Fulton B."/>
            <person name="Xu J."/>
            <person name="Minx P."/>
            <person name="Pepin K.H."/>
            <person name="Johnson M."/>
            <person name="Bhonagiri V."/>
            <person name="Nash W.E."/>
            <person name="Mardis E.R."/>
            <person name="Wilson R.K."/>
        </authorList>
    </citation>
    <scope>NUCLEOTIDE SEQUENCE [LARGE SCALE GENOMIC DNA]</scope>
    <source>
        <strain evidence="1 2">DSM 16841</strain>
    </source>
</reference>
<protein>
    <submittedName>
        <fullName evidence="1">Uncharacterized protein</fullName>
    </submittedName>
</protein>
<dbReference type="Proteomes" id="UP000003561">
    <property type="component" value="Unassembled WGS sequence"/>
</dbReference>
<sequence length="39" mass="4613">GEEIINIIIDKITQTGMNEDVREYLLEMISGWSIQFEKR</sequence>
<dbReference type="AlphaFoldDB" id="C0FSW6"/>
<reference evidence="1 2" key="2">
    <citation type="submission" date="2009-03" db="EMBL/GenBank/DDBJ databases">
        <title>Draft genome sequence of Roseburia inulinivorans (DSM 16841).</title>
        <authorList>
            <person name="Sudarsanam P."/>
            <person name="Ley R."/>
            <person name="Guruge J."/>
            <person name="Turnbaugh P.J."/>
            <person name="Mahowald M."/>
            <person name="Liep D."/>
            <person name="Gordon J."/>
        </authorList>
    </citation>
    <scope>NUCLEOTIDE SEQUENCE [LARGE SCALE GENOMIC DNA]</scope>
    <source>
        <strain evidence="1 2">DSM 16841</strain>
    </source>
</reference>
<gene>
    <name evidence="1" type="ORF">ROSEINA2194_01832</name>
</gene>
<dbReference type="EMBL" id="ACFY01000080">
    <property type="protein sequence ID" value="EEG94315.1"/>
    <property type="molecule type" value="Genomic_DNA"/>
</dbReference>
<name>C0FSW6_9FIRM</name>
<accession>C0FSW6</accession>
<organism evidence="1 2">
    <name type="scientific">Roseburia inulinivorans DSM 16841</name>
    <dbReference type="NCBI Taxonomy" id="622312"/>
    <lineage>
        <taxon>Bacteria</taxon>
        <taxon>Bacillati</taxon>
        <taxon>Bacillota</taxon>
        <taxon>Clostridia</taxon>
        <taxon>Lachnospirales</taxon>
        <taxon>Lachnospiraceae</taxon>
        <taxon>Roseburia</taxon>
    </lineage>
</organism>
<comment type="caution">
    <text evidence="1">The sequence shown here is derived from an EMBL/GenBank/DDBJ whole genome shotgun (WGS) entry which is preliminary data.</text>
</comment>
<feature type="non-terminal residue" evidence="1">
    <location>
        <position position="1"/>
    </location>
</feature>
<proteinExistence type="predicted"/>